<protein>
    <submittedName>
        <fullName evidence="9">Ficolin-1-A</fullName>
    </submittedName>
</protein>
<accession>A0A6A4WK37</accession>
<keyword evidence="2" id="KW-0964">Secreted</keyword>
<dbReference type="NCBIfam" id="NF040941">
    <property type="entry name" value="GGGWT_bact"/>
    <property type="match status" value="1"/>
</dbReference>
<evidence type="ECO:0000256" key="2">
    <source>
        <dbReference type="ARBA" id="ARBA00022525"/>
    </source>
</evidence>
<evidence type="ECO:0000259" key="8">
    <source>
        <dbReference type="PROSITE" id="PS51406"/>
    </source>
</evidence>
<gene>
    <name evidence="9" type="primary">fcn1-a_0</name>
    <name evidence="9" type="ORF">FJT64_024072</name>
</gene>
<dbReference type="InterPro" id="IPR037579">
    <property type="entry name" value="FIB_ANG-like"/>
</dbReference>
<feature type="chain" id="PRO_5025593045" evidence="7">
    <location>
        <begin position="24"/>
        <end position="203"/>
    </location>
</feature>
<dbReference type="Gene3D" id="3.90.215.10">
    <property type="entry name" value="Gamma Fibrinogen, chain A, domain 1"/>
    <property type="match status" value="1"/>
</dbReference>
<name>A0A6A4WK37_AMPAM</name>
<dbReference type="AlphaFoldDB" id="A0A6A4WK37"/>
<comment type="subcellular location">
    <subcellularLocation>
        <location evidence="1">Secreted</location>
    </subcellularLocation>
</comment>
<dbReference type="PANTHER" id="PTHR47221:SF6">
    <property type="entry name" value="FIBRINOGEN ALPHA CHAIN"/>
    <property type="match status" value="1"/>
</dbReference>
<dbReference type="Proteomes" id="UP000440578">
    <property type="component" value="Unassembled WGS sequence"/>
</dbReference>
<evidence type="ECO:0000256" key="7">
    <source>
        <dbReference type="SAM" id="SignalP"/>
    </source>
</evidence>
<proteinExistence type="predicted"/>
<evidence type="ECO:0000313" key="9">
    <source>
        <dbReference type="EMBL" id="KAF0304030.1"/>
    </source>
</evidence>
<dbReference type="GO" id="GO:0005576">
    <property type="term" value="C:extracellular region"/>
    <property type="evidence" value="ECO:0007669"/>
    <property type="project" value="UniProtKB-SubCell"/>
</dbReference>
<keyword evidence="10" id="KW-1185">Reference proteome</keyword>
<keyword evidence="6" id="KW-0325">Glycoprotein</keyword>
<evidence type="ECO:0000256" key="1">
    <source>
        <dbReference type="ARBA" id="ARBA00004613"/>
    </source>
</evidence>
<reference evidence="9 10" key="1">
    <citation type="submission" date="2019-07" db="EMBL/GenBank/DDBJ databases">
        <title>Draft genome assembly of a fouling barnacle, Amphibalanus amphitrite (Darwin, 1854): The first reference genome for Thecostraca.</title>
        <authorList>
            <person name="Kim W."/>
        </authorList>
    </citation>
    <scope>NUCLEOTIDE SEQUENCE [LARGE SCALE GENOMIC DNA]</scope>
    <source>
        <strain evidence="9">SNU_AA5</strain>
        <tissue evidence="9">Soma without cirri and trophi</tissue>
    </source>
</reference>
<evidence type="ECO:0000256" key="3">
    <source>
        <dbReference type="ARBA" id="ARBA00022729"/>
    </source>
</evidence>
<dbReference type="OrthoDB" id="6361951at2759"/>
<dbReference type="SMART" id="SM00186">
    <property type="entry name" value="FBG"/>
    <property type="match status" value="1"/>
</dbReference>
<dbReference type="InterPro" id="IPR036056">
    <property type="entry name" value="Fibrinogen-like_C"/>
</dbReference>
<evidence type="ECO:0000256" key="4">
    <source>
        <dbReference type="ARBA" id="ARBA00023054"/>
    </source>
</evidence>
<dbReference type="InterPro" id="IPR014716">
    <property type="entry name" value="Fibrinogen_a/b/g_C_1"/>
</dbReference>
<evidence type="ECO:0000256" key="5">
    <source>
        <dbReference type="ARBA" id="ARBA00023157"/>
    </source>
</evidence>
<feature type="domain" description="Fibrinogen C-terminal" evidence="8">
    <location>
        <begin position="68"/>
        <end position="203"/>
    </location>
</feature>
<keyword evidence="3 7" id="KW-0732">Signal</keyword>
<dbReference type="InterPro" id="IPR002181">
    <property type="entry name" value="Fibrinogen_a/b/g_C_dom"/>
</dbReference>
<keyword evidence="5" id="KW-1015">Disulfide bond</keyword>
<keyword evidence="4" id="KW-0175">Coiled coil</keyword>
<sequence>MWPPVSVFVLLVSCWLSPGGASAHDIPLESAIGAGPERLQAVEQRLSQLSAHLAQLDGRLDARLAQRADGEWRPEDCSAVQQRHRLSGTYTVYPPTCGNGGGIRVYCDMETDGGGWTVISRRDDVPHHQDFNLNWQSYKWGFGNLSAEFWLGNEYLNLLTSLDQVQLRVDLKDWENRTAYATYTPFSVGTEEQQFALSIGKLL</sequence>
<feature type="signal peptide" evidence="7">
    <location>
        <begin position="1"/>
        <end position="23"/>
    </location>
</feature>
<evidence type="ECO:0000256" key="6">
    <source>
        <dbReference type="ARBA" id="ARBA00023180"/>
    </source>
</evidence>
<dbReference type="EMBL" id="VIIS01000886">
    <property type="protein sequence ID" value="KAF0304030.1"/>
    <property type="molecule type" value="Genomic_DNA"/>
</dbReference>
<dbReference type="SUPFAM" id="SSF56496">
    <property type="entry name" value="Fibrinogen C-terminal domain-like"/>
    <property type="match status" value="1"/>
</dbReference>
<organism evidence="9 10">
    <name type="scientific">Amphibalanus amphitrite</name>
    <name type="common">Striped barnacle</name>
    <name type="synonym">Balanus amphitrite</name>
    <dbReference type="NCBI Taxonomy" id="1232801"/>
    <lineage>
        <taxon>Eukaryota</taxon>
        <taxon>Metazoa</taxon>
        <taxon>Ecdysozoa</taxon>
        <taxon>Arthropoda</taxon>
        <taxon>Crustacea</taxon>
        <taxon>Multicrustacea</taxon>
        <taxon>Cirripedia</taxon>
        <taxon>Thoracica</taxon>
        <taxon>Thoracicalcarea</taxon>
        <taxon>Balanomorpha</taxon>
        <taxon>Balanoidea</taxon>
        <taxon>Balanidae</taxon>
        <taxon>Amphibalaninae</taxon>
        <taxon>Amphibalanus</taxon>
    </lineage>
</organism>
<dbReference type="PANTHER" id="PTHR47221">
    <property type="entry name" value="FIBRINOGEN ALPHA CHAIN"/>
    <property type="match status" value="1"/>
</dbReference>
<comment type="caution">
    <text evidence="9">The sequence shown here is derived from an EMBL/GenBank/DDBJ whole genome shotgun (WGS) entry which is preliminary data.</text>
</comment>
<evidence type="ECO:0000313" key="10">
    <source>
        <dbReference type="Proteomes" id="UP000440578"/>
    </source>
</evidence>
<dbReference type="PROSITE" id="PS51406">
    <property type="entry name" value="FIBRINOGEN_C_2"/>
    <property type="match status" value="1"/>
</dbReference>
<dbReference type="Pfam" id="PF00147">
    <property type="entry name" value="Fibrinogen_C"/>
    <property type="match status" value="1"/>
</dbReference>